<dbReference type="InterPro" id="IPR003730">
    <property type="entry name" value="Cu_polyphenol_OxRdtase"/>
</dbReference>
<comment type="catalytic activity">
    <reaction evidence="9">
        <text>S-methyl-5'-thioadenosine + phosphate = 5-(methylsulfanyl)-alpha-D-ribose 1-phosphate + adenine</text>
        <dbReference type="Rhea" id="RHEA:11852"/>
        <dbReference type="ChEBI" id="CHEBI:16708"/>
        <dbReference type="ChEBI" id="CHEBI:17509"/>
        <dbReference type="ChEBI" id="CHEBI:43474"/>
        <dbReference type="ChEBI" id="CHEBI:58533"/>
        <dbReference type="EC" id="2.4.2.28"/>
    </reaction>
    <physiologicalReaction direction="left-to-right" evidence="9">
        <dbReference type="Rhea" id="RHEA:11853"/>
    </physiologicalReaction>
</comment>
<reference evidence="11" key="1">
    <citation type="submission" date="2011-10" db="EMBL/GenBank/DDBJ databases">
        <title>The Genome Sequence of Oxalobacter formigenes HOxBLS.</title>
        <authorList>
            <consortium name="The Broad Institute Genome Sequencing Platform"/>
            <person name="Earl A."/>
            <person name="Ward D."/>
            <person name="Feldgarden M."/>
            <person name="Gevers D."/>
            <person name="Allison M.J."/>
            <person name="Humphrey S."/>
            <person name="Young S.K."/>
            <person name="Zeng Q."/>
            <person name="Gargeya S."/>
            <person name="Fitzgerald M."/>
            <person name="Haas B."/>
            <person name="Abouelleil A."/>
            <person name="Alvarado L."/>
            <person name="Arachchi H.M."/>
            <person name="Berlin A."/>
            <person name="Brown A."/>
            <person name="Chapman S.B."/>
            <person name="Chen Z."/>
            <person name="Dunbar C."/>
            <person name="Freedman E."/>
            <person name="Gearin G."/>
            <person name="Goldberg J."/>
            <person name="Griggs A."/>
            <person name="Gujja S."/>
            <person name="Heiman D."/>
            <person name="Howarth C."/>
            <person name="Larson L."/>
            <person name="Lui A."/>
            <person name="MacDonald P.J.P."/>
            <person name="Montmayeur A."/>
            <person name="Murphy C."/>
            <person name="Neiman D."/>
            <person name="Pearson M."/>
            <person name="Priest M."/>
            <person name="Roberts A."/>
            <person name="Saif S."/>
            <person name="Shea T."/>
            <person name="Shenoy N."/>
            <person name="Sisk P."/>
            <person name="Stolte C."/>
            <person name="Sykes S."/>
            <person name="Wortman J."/>
            <person name="Nusbaum C."/>
            <person name="Birren B."/>
        </authorList>
    </citation>
    <scope>NUCLEOTIDE SEQUENCE [LARGE SCALE GENOMIC DNA]</scope>
    <source>
        <strain evidence="11">HOxBLS</strain>
    </source>
</reference>
<keyword evidence="5" id="KW-0378">Hydrolase</keyword>
<dbReference type="HOGENOM" id="CLU_065784_1_1_4"/>
<comment type="catalytic activity">
    <reaction evidence="1">
        <text>inosine + phosphate = alpha-D-ribose 1-phosphate + hypoxanthine</text>
        <dbReference type="Rhea" id="RHEA:27646"/>
        <dbReference type="ChEBI" id="CHEBI:17368"/>
        <dbReference type="ChEBI" id="CHEBI:17596"/>
        <dbReference type="ChEBI" id="CHEBI:43474"/>
        <dbReference type="ChEBI" id="CHEBI:57720"/>
        <dbReference type="EC" id="2.4.2.1"/>
    </reaction>
    <physiologicalReaction direction="left-to-right" evidence="1">
        <dbReference type="Rhea" id="RHEA:27647"/>
    </physiologicalReaction>
</comment>
<evidence type="ECO:0000256" key="9">
    <source>
        <dbReference type="ARBA" id="ARBA00049893"/>
    </source>
</evidence>
<dbReference type="PANTHER" id="PTHR30616">
    <property type="entry name" value="UNCHARACTERIZED PROTEIN YFIH"/>
    <property type="match status" value="1"/>
</dbReference>
<dbReference type="GO" id="GO:0005507">
    <property type="term" value="F:copper ion binding"/>
    <property type="evidence" value="ECO:0007669"/>
    <property type="project" value="TreeGrafter"/>
</dbReference>
<comment type="catalytic activity">
    <reaction evidence="7">
        <text>adenosine + H2O + H(+) = inosine + NH4(+)</text>
        <dbReference type="Rhea" id="RHEA:24408"/>
        <dbReference type="ChEBI" id="CHEBI:15377"/>
        <dbReference type="ChEBI" id="CHEBI:15378"/>
        <dbReference type="ChEBI" id="CHEBI:16335"/>
        <dbReference type="ChEBI" id="CHEBI:17596"/>
        <dbReference type="ChEBI" id="CHEBI:28938"/>
        <dbReference type="EC" id="3.5.4.4"/>
    </reaction>
    <physiologicalReaction direction="left-to-right" evidence="7">
        <dbReference type="Rhea" id="RHEA:24409"/>
    </physiologicalReaction>
</comment>
<keyword evidence="6" id="KW-0862">Zinc</keyword>
<evidence type="ECO:0000256" key="10">
    <source>
        <dbReference type="RuleBase" id="RU361274"/>
    </source>
</evidence>
<dbReference type="Gene3D" id="3.60.140.10">
    <property type="entry name" value="CNF1/YfiH-like putative cysteine hydrolases"/>
    <property type="match status" value="1"/>
</dbReference>
<comment type="caution">
    <text evidence="11">The sequence shown here is derived from an EMBL/GenBank/DDBJ whole genome shotgun (WGS) entry which is preliminary data.</text>
</comment>
<dbReference type="SUPFAM" id="SSF64438">
    <property type="entry name" value="CNF1/YfiH-like putative cysteine hydrolases"/>
    <property type="match status" value="1"/>
</dbReference>
<evidence type="ECO:0000256" key="6">
    <source>
        <dbReference type="ARBA" id="ARBA00022833"/>
    </source>
</evidence>
<dbReference type="InterPro" id="IPR038371">
    <property type="entry name" value="Cu_polyphenol_OxRdtase_sf"/>
</dbReference>
<gene>
    <name evidence="11" type="ORF">OFAG_01415</name>
</gene>
<sequence length="235" mass="25195">MAPYHGNADGTGGLNLGLHVGDDPVTVRRNRALLKTWLPSEPVWLNQVHGSNIVDAGKVGGIPDADASFTFQKDTVCVVMTADCLPVLLCTADGTAVAAVHAGWRGLSAGVLEKAVGMLGEKGGSGIMAWLGPAIGPAAFEVGEDVRKVFLHKDRECSAAFRERRNAKGKYLADIYGLARDTLKKAGVSRVYGGNFCTVTDSGRFYSYRRDKVTGRMATGIWIASREDQLFFCNK</sequence>
<comment type="catalytic activity">
    <reaction evidence="8">
        <text>adenosine + phosphate = alpha-D-ribose 1-phosphate + adenine</text>
        <dbReference type="Rhea" id="RHEA:27642"/>
        <dbReference type="ChEBI" id="CHEBI:16335"/>
        <dbReference type="ChEBI" id="CHEBI:16708"/>
        <dbReference type="ChEBI" id="CHEBI:43474"/>
        <dbReference type="ChEBI" id="CHEBI:57720"/>
        <dbReference type="EC" id="2.4.2.1"/>
    </reaction>
    <physiologicalReaction direction="left-to-right" evidence="8">
        <dbReference type="Rhea" id="RHEA:27643"/>
    </physiologicalReaction>
</comment>
<dbReference type="CDD" id="cd16833">
    <property type="entry name" value="YfiH"/>
    <property type="match status" value="1"/>
</dbReference>
<dbReference type="eggNOG" id="COG1496">
    <property type="taxonomic scope" value="Bacteria"/>
</dbReference>
<evidence type="ECO:0000313" key="12">
    <source>
        <dbReference type="Proteomes" id="UP000003973"/>
    </source>
</evidence>
<dbReference type="AlphaFoldDB" id="C3X4X6"/>
<evidence type="ECO:0000256" key="8">
    <source>
        <dbReference type="ARBA" id="ARBA00048968"/>
    </source>
</evidence>
<dbReference type="NCBIfam" id="TIGR00726">
    <property type="entry name" value="peptidoglycan editing factor PgeF"/>
    <property type="match status" value="1"/>
</dbReference>
<dbReference type="GO" id="GO:0017061">
    <property type="term" value="F:S-methyl-5-thioadenosine phosphorylase activity"/>
    <property type="evidence" value="ECO:0007669"/>
    <property type="project" value="UniProtKB-EC"/>
</dbReference>
<evidence type="ECO:0000256" key="2">
    <source>
        <dbReference type="ARBA" id="ARBA00007353"/>
    </source>
</evidence>
<evidence type="ECO:0000313" key="11">
    <source>
        <dbReference type="EMBL" id="EEO28262.2"/>
    </source>
</evidence>
<dbReference type="GO" id="GO:0016787">
    <property type="term" value="F:hydrolase activity"/>
    <property type="evidence" value="ECO:0007669"/>
    <property type="project" value="UniProtKB-KW"/>
</dbReference>
<keyword evidence="3" id="KW-0808">Transferase</keyword>
<dbReference type="Pfam" id="PF02578">
    <property type="entry name" value="Cu-oxidase_4"/>
    <property type="match status" value="1"/>
</dbReference>
<keyword evidence="4" id="KW-0479">Metal-binding</keyword>
<evidence type="ECO:0000256" key="1">
    <source>
        <dbReference type="ARBA" id="ARBA00000553"/>
    </source>
</evidence>
<evidence type="ECO:0000256" key="5">
    <source>
        <dbReference type="ARBA" id="ARBA00022801"/>
    </source>
</evidence>
<dbReference type="PANTHER" id="PTHR30616:SF2">
    <property type="entry name" value="PURINE NUCLEOSIDE PHOSPHORYLASE LACC1"/>
    <property type="match status" value="1"/>
</dbReference>
<organism evidence="11 12">
    <name type="scientific">Oxalobacter paraformigenes</name>
    <dbReference type="NCBI Taxonomy" id="556268"/>
    <lineage>
        <taxon>Bacteria</taxon>
        <taxon>Pseudomonadati</taxon>
        <taxon>Pseudomonadota</taxon>
        <taxon>Betaproteobacteria</taxon>
        <taxon>Burkholderiales</taxon>
        <taxon>Oxalobacteraceae</taxon>
        <taxon>Oxalobacter</taxon>
    </lineage>
</organism>
<comment type="similarity">
    <text evidence="2 10">Belongs to the purine nucleoside phosphorylase YfiH/LACC1 family.</text>
</comment>
<proteinExistence type="inferred from homology"/>
<evidence type="ECO:0000256" key="3">
    <source>
        <dbReference type="ARBA" id="ARBA00022679"/>
    </source>
</evidence>
<protein>
    <recommendedName>
        <fullName evidence="10">Purine nucleoside phosphorylase</fullName>
    </recommendedName>
</protein>
<accession>C3X4X6</accession>
<dbReference type="Proteomes" id="UP000003973">
    <property type="component" value="Unassembled WGS sequence"/>
</dbReference>
<evidence type="ECO:0000256" key="4">
    <source>
        <dbReference type="ARBA" id="ARBA00022723"/>
    </source>
</evidence>
<keyword evidence="12" id="KW-1185">Reference proteome</keyword>
<dbReference type="EMBL" id="ACDP02000006">
    <property type="protein sequence ID" value="EEO28262.2"/>
    <property type="molecule type" value="Genomic_DNA"/>
</dbReference>
<name>C3X4X6_9BURK</name>
<evidence type="ECO:0000256" key="7">
    <source>
        <dbReference type="ARBA" id="ARBA00047989"/>
    </source>
</evidence>
<dbReference type="InterPro" id="IPR011324">
    <property type="entry name" value="Cytotoxic_necrot_fac-like_cat"/>
</dbReference>